<evidence type="ECO:0000313" key="4">
    <source>
        <dbReference type="Proteomes" id="UP000007799"/>
    </source>
</evidence>
<name>F2UBI8_SALR5</name>
<dbReference type="RefSeq" id="XP_004993417.1">
    <property type="nucleotide sequence ID" value="XM_004993360.1"/>
</dbReference>
<feature type="region of interest" description="Disordered" evidence="1">
    <location>
        <begin position="84"/>
        <end position="112"/>
    </location>
</feature>
<dbReference type="EMBL" id="GL832967">
    <property type="protein sequence ID" value="EGD73854.1"/>
    <property type="molecule type" value="Genomic_DNA"/>
</dbReference>
<feature type="compositionally biased region" description="Low complexity" evidence="1">
    <location>
        <begin position="838"/>
        <end position="858"/>
    </location>
</feature>
<feature type="region of interest" description="Disordered" evidence="1">
    <location>
        <begin position="525"/>
        <end position="550"/>
    </location>
</feature>
<dbReference type="KEGG" id="sre:PTSG_05549"/>
<evidence type="ECO:0000256" key="1">
    <source>
        <dbReference type="SAM" id="MobiDB-lite"/>
    </source>
</evidence>
<dbReference type="InParanoid" id="F2UBI8"/>
<gene>
    <name evidence="3" type="ORF">PTSG_05549</name>
</gene>
<feature type="region of interest" description="Disordered" evidence="1">
    <location>
        <begin position="825"/>
        <end position="858"/>
    </location>
</feature>
<dbReference type="Proteomes" id="UP000007799">
    <property type="component" value="Unassembled WGS sequence"/>
</dbReference>
<feature type="compositionally biased region" description="Basic residues" evidence="1">
    <location>
        <begin position="100"/>
        <end position="112"/>
    </location>
</feature>
<feature type="signal peptide" evidence="2">
    <location>
        <begin position="1"/>
        <end position="21"/>
    </location>
</feature>
<dbReference type="GO" id="GO:0005634">
    <property type="term" value="C:nucleus"/>
    <property type="evidence" value="ECO:0007669"/>
    <property type="project" value="TreeGrafter"/>
</dbReference>
<dbReference type="PANTHER" id="PTHR12480:SF21">
    <property type="entry name" value="JMJC DOMAIN-CONTAINING PROTEIN 8"/>
    <property type="match status" value="1"/>
</dbReference>
<keyword evidence="2" id="KW-0732">Signal</keyword>
<dbReference type="InterPro" id="IPR050910">
    <property type="entry name" value="JMJD6_ArgDemeth/LysHydrox"/>
</dbReference>
<accession>F2UBI8</accession>
<evidence type="ECO:0000256" key="2">
    <source>
        <dbReference type="SAM" id="SignalP"/>
    </source>
</evidence>
<dbReference type="AlphaFoldDB" id="F2UBI8"/>
<keyword evidence="4" id="KW-1185">Reference proteome</keyword>
<organism evidence="4">
    <name type="scientific">Salpingoeca rosetta (strain ATCC 50818 / BSB-021)</name>
    <dbReference type="NCBI Taxonomy" id="946362"/>
    <lineage>
        <taxon>Eukaryota</taxon>
        <taxon>Choanoflagellata</taxon>
        <taxon>Craspedida</taxon>
        <taxon>Salpingoecidae</taxon>
        <taxon>Salpingoeca</taxon>
    </lineage>
</organism>
<reference evidence="3" key="1">
    <citation type="submission" date="2009-08" db="EMBL/GenBank/DDBJ databases">
        <title>Annotation of Salpingoeca rosetta.</title>
        <authorList>
            <consortium name="The Broad Institute Genome Sequencing Platform"/>
            <person name="Russ C."/>
            <person name="Cuomo C."/>
            <person name="Burger G."/>
            <person name="Gray M.W."/>
            <person name="Holland P.W.H."/>
            <person name="King N."/>
            <person name="Lang F.B.F."/>
            <person name="Roger A.J."/>
            <person name="Ruiz-Trillo I."/>
            <person name="Young S.K."/>
            <person name="Zeng Q."/>
            <person name="Gargeya S."/>
            <person name="Alvarado L."/>
            <person name="Berlin A."/>
            <person name="Chapman S.B."/>
            <person name="Chen Z."/>
            <person name="Freedman E."/>
            <person name="Gellesch M."/>
            <person name="Goldberg J."/>
            <person name="Griggs A."/>
            <person name="Gujja S."/>
            <person name="Heilman E."/>
            <person name="Heiman D."/>
            <person name="Howarth C."/>
            <person name="Mehta T."/>
            <person name="Neiman D."/>
            <person name="Pearson M."/>
            <person name="Roberts A."/>
            <person name="Saif S."/>
            <person name="Shea T."/>
            <person name="Shenoy N."/>
            <person name="Sisk P."/>
            <person name="Stolte C."/>
            <person name="Sykes S."/>
            <person name="White J."/>
            <person name="Yandava C."/>
            <person name="Haas B."/>
            <person name="Nusbaum C."/>
            <person name="Birren B."/>
        </authorList>
    </citation>
    <scope>NUCLEOTIDE SEQUENCE [LARGE SCALE GENOMIC DNA]</scope>
    <source>
        <strain evidence="3">ATCC 50818</strain>
    </source>
</reference>
<evidence type="ECO:0008006" key="5">
    <source>
        <dbReference type="Google" id="ProtNLM"/>
    </source>
</evidence>
<proteinExistence type="predicted"/>
<dbReference type="eggNOG" id="KOG2131">
    <property type="taxonomic scope" value="Eukaryota"/>
</dbReference>
<feature type="compositionally biased region" description="Basic and acidic residues" evidence="1">
    <location>
        <begin position="525"/>
        <end position="536"/>
    </location>
</feature>
<dbReference type="GeneID" id="16073994"/>
<dbReference type="GO" id="GO:0000987">
    <property type="term" value="F:cis-regulatory region sequence-specific DNA binding"/>
    <property type="evidence" value="ECO:0007669"/>
    <property type="project" value="TreeGrafter"/>
</dbReference>
<dbReference type="Gene3D" id="2.60.120.650">
    <property type="entry name" value="Cupin"/>
    <property type="match status" value="1"/>
</dbReference>
<evidence type="ECO:0000313" key="3">
    <source>
        <dbReference type="EMBL" id="EGD73854.1"/>
    </source>
</evidence>
<feature type="chain" id="PRO_5003287496" description="JmjC domain-containing protein" evidence="2">
    <location>
        <begin position="22"/>
        <end position="934"/>
    </location>
</feature>
<dbReference type="SUPFAM" id="SSF51197">
    <property type="entry name" value="Clavaminate synthase-like"/>
    <property type="match status" value="1"/>
</dbReference>
<sequence>MSSPLLALALALALLSSGSHGKHNNVHSRRGSTGEEVCAVLAGSGCSGTNSISDWTMAARSLPFRVTNSTLQHAANIGVAPSMFGGARASDTPSAPQARGKQRRRRRRQKKVTAFRVPDSHVLRQTHEELLPYGDLSRCTIDRVPDLDKHTFDTVYKGKKPVIFGRPYSDPKRGESDESCRRFTSKENIRAEADWRPVMLFSVSGQALFRGKPWTLDRFLDFQDQQPINYSTNAEHQFQIFSREFGEWPELKDACHHDPILNNLYQQEMTVAEAGLGVPGFGLPWHWHTRVAANKIVHGRKRWFISLEKDRVPGNVTNPRMMPWQWLTTVHPHMSDEERAFLAECTVEAGEYIYVPDDLDHQTLNLEPGVFVTYGPADVHHADEPEDMTHALTPTKIAVARECSRSSSKATDADETERRCARAAQYYPQEQEFRAFGALAAYVLRSEPSVTLASMRSHIASLLYAAQANPRGAVRAYDALLRILFSFGQCHDLVVLYTHLVRDADQDNTHNRMLFALCTRHLDQQHRQQQQEKEDGSTANGEESLGEEDSGASGCLQLAVETGEQPSLSTCSLDWWLSRANTKPRLAQLLSASDVYTPLAVAAVSPTQPSSRPDDANKANEQATRVMRDLPQAALASAAACFRHPSVAATTATASPCFVEVQAMADDPRRPRWQREVAACVQQARALTQRDTMTMSLSERFFHHYEVHRGLLLLDALDLLTAEELVWWHTQVPVFDQGTFRGPHTYAERRHMARAVLGMSEREFTLWGMQMQHAIEFVLNQRLDVMKRVHETLQRHRDGGGSGDQTTTTLFAGLTLADITAAQAALKEPKPSPPALFPPAATATPSMDASASTPGAGSSPAAATAAKVAFPFEECEQVGLAASPRQACAMCLLEGCAYCHALGRCMSDQKPNVCPDRNAFISITATPTSTCPPP</sequence>
<protein>
    <recommendedName>
        <fullName evidence="5">JmjC domain-containing protein</fullName>
    </recommendedName>
</protein>
<dbReference type="PANTHER" id="PTHR12480">
    <property type="entry name" value="ARGININE DEMETHYLASE AND LYSYL-HYDROXYLASE JMJD"/>
    <property type="match status" value="1"/>
</dbReference>